<evidence type="ECO:0000313" key="2">
    <source>
        <dbReference type="EMBL" id="KAK8552774.1"/>
    </source>
</evidence>
<organism evidence="2 3">
    <name type="scientific">Hibiscus sabdariffa</name>
    <name type="common">roselle</name>
    <dbReference type="NCBI Taxonomy" id="183260"/>
    <lineage>
        <taxon>Eukaryota</taxon>
        <taxon>Viridiplantae</taxon>
        <taxon>Streptophyta</taxon>
        <taxon>Embryophyta</taxon>
        <taxon>Tracheophyta</taxon>
        <taxon>Spermatophyta</taxon>
        <taxon>Magnoliopsida</taxon>
        <taxon>eudicotyledons</taxon>
        <taxon>Gunneridae</taxon>
        <taxon>Pentapetalae</taxon>
        <taxon>rosids</taxon>
        <taxon>malvids</taxon>
        <taxon>Malvales</taxon>
        <taxon>Malvaceae</taxon>
        <taxon>Malvoideae</taxon>
        <taxon>Hibiscus</taxon>
    </lineage>
</organism>
<proteinExistence type="predicted"/>
<dbReference type="EMBL" id="JBBPBM010000020">
    <property type="protein sequence ID" value="KAK8552774.1"/>
    <property type="molecule type" value="Genomic_DNA"/>
</dbReference>
<evidence type="ECO:0000256" key="1">
    <source>
        <dbReference type="SAM" id="MobiDB-lite"/>
    </source>
</evidence>
<sequence length="96" mass="10812">MKTNGSNIVPYDRIELDVQSGENEDIKKSNFRIPYTWRVMIGPRGRSRNSSAAIKERKTSKPANSKDPGNHGPTINEKHWISEGLSSMLQVQAETE</sequence>
<gene>
    <name evidence="2" type="ORF">V6N12_041348</name>
</gene>
<reference evidence="2 3" key="1">
    <citation type="journal article" date="2024" name="G3 (Bethesda)">
        <title>Genome assembly of Hibiscus sabdariffa L. provides insights into metabolisms of medicinal natural products.</title>
        <authorList>
            <person name="Kim T."/>
        </authorList>
    </citation>
    <scope>NUCLEOTIDE SEQUENCE [LARGE SCALE GENOMIC DNA]</scope>
    <source>
        <strain evidence="2">TK-2024</strain>
        <tissue evidence="2">Old leaves</tissue>
    </source>
</reference>
<dbReference type="Proteomes" id="UP001472677">
    <property type="component" value="Unassembled WGS sequence"/>
</dbReference>
<comment type="caution">
    <text evidence="2">The sequence shown here is derived from an EMBL/GenBank/DDBJ whole genome shotgun (WGS) entry which is preliminary data.</text>
</comment>
<keyword evidence="3" id="KW-1185">Reference proteome</keyword>
<protein>
    <submittedName>
        <fullName evidence="2">Uncharacterized protein</fullName>
    </submittedName>
</protein>
<feature type="compositionally biased region" description="Polar residues" evidence="1">
    <location>
        <begin position="84"/>
        <end position="96"/>
    </location>
</feature>
<feature type="region of interest" description="Disordered" evidence="1">
    <location>
        <begin position="42"/>
        <end position="96"/>
    </location>
</feature>
<evidence type="ECO:0000313" key="3">
    <source>
        <dbReference type="Proteomes" id="UP001472677"/>
    </source>
</evidence>
<accession>A0ABR2E7X7</accession>
<name>A0ABR2E7X7_9ROSI</name>